<dbReference type="PANTHER" id="PTHR40758:SF1">
    <property type="entry name" value="CONSERVED PROTEIN"/>
    <property type="match status" value="1"/>
</dbReference>
<dbReference type="AlphaFoldDB" id="A0A318LP50"/>
<keyword evidence="3" id="KW-1185">Reference proteome</keyword>
<dbReference type="InterPro" id="IPR034660">
    <property type="entry name" value="DinB/YfiT-like"/>
</dbReference>
<evidence type="ECO:0000313" key="3">
    <source>
        <dbReference type="Proteomes" id="UP000247892"/>
    </source>
</evidence>
<dbReference type="GO" id="GO:0046872">
    <property type="term" value="F:metal ion binding"/>
    <property type="evidence" value="ECO:0007669"/>
    <property type="project" value="InterPro"/>
</dbReference>
<dbReference type="InterPro" id="IPR017517">
    <property type="entry name" value="Maleyloyr_isom"/>
</dbReference>
<evidence type="ECO:0000313" key="2">
    <source>
        <dbReference type="EMBL" id="PXY28787.1"/>
    </source>
</evidence>
<dbReference type="SUPFAM" id="SSF109854">
    <property type="entry name" value="DinB/YfiT-like putative metalloenzymes"/>
    <property type="match status" value="1"/>
</dbReference>
<dbReference type="RefSeq" id="WP_110340312.1">
    <property type="nucleotide sequence ID" value="NZ_JBHVKT010000048.1"/>
</dbReference>
<protein>
    <recommendedName>
        <fullName evidence="1">Mycothiol-dependent maleylpyruvate isomerase metal-binding domain-containing protein</fullName>
    </recommendedName>
</protein>
<proteinExistence type="predicted"/>
<name>A0A318LP50_9PSEU</name>
<accession>A0A318LP50</accession>
<dbReference type="Pfam" id="PF11716">
    <property type="entry name" value="MDMPI_N"/>
    <property type="match status" value="1"/>
</dbReference>
<dbReference type="OrthoDB" id="3671213at2"/>
<dbReference type="NCBIfam" id="TIGR03083">
    <property type="entry name" value="maleylpyruvate isomerase family mycothiol-dependent enzyme"/>
    <property type="match status" value="1"/>
</dbReference>
<evidence type="ECO:0000259" key="1">
    <source>
        <dbReference type="Pfam" id="PF11716"/>
    </source>
</evidence>
<dbReference type="Proteomes" id="UP000247892">
    <property type="component" value="Unassembled WGS sequence"/>
</dbReference>
<comment type="caution">
    <text evidence="2">The sequence shown here is derived from an EMBL/GenBank/DDBJ whole genome shotgun (WGS) entry which is preliminary data.</text>
</comment>
<dbReference type="EMBL" id="MASU01000009">
    <property type="protein sequence ID" value="PXY28787.1"/>
    <property type="molecule type" value="Genomic_DNA"/>
</dbReference>
<organism evidence="2 3">
    <name type="scientific">Prauserella flavalba</name>
    <dbReference type="NCBI Taxonomy" id="1477506"/>
    <lineage>
        <taxon>Bacteria</taxon>
        <taxon>Bacillati</taxon>
        <taxon>Actinomycetota</taxon>
        <taxon>Actinomycetes</taxon>
        <taxon>Pseudonocardiales</taxon>
        <taxon>Pseudonocardiaceae</taxon>
        <taxon>Prauserella</taxon>
    </lineage>
</organism>
<gene>
    <name evidence="2" type="ORF">BA062_23425</name>
</gene>
<sequence>MRGQALIDHGRLLDAMGYEVDLLIEAARAVPHDVPVPMSPGWTVGEVVRHVGSVYRVALAWLVEGRRPTEWQRDPAPGQTVESYLRQGFVDLDEVLRWHGPGERAATWWPADPTYGFWCRRMAHESTIHRVDVEDAAGFDLGQIADDIALDGIDEALAVWFGHRLGMLGLSGTRESSVGVCTGGYSWIARAGPTDTVAWRCSDAEASRADAVVSESPVTVYLWLWGRQRLGAVHVDGDDDAVGQLWALMRLATR</sequence>
<feature type="domain" description="Mycothiol-dependent maleylpyruvate isomerase metal-binding" evidence="1">
    <location>
        <begin position="20"/>
        <end position="134"/>
    </location>
</feature>
<dbReference type="PANTHER" id="PTHR40758">
    <property type="entry name" value="CONSERVED PROTEIN"/>
    <property type="match status" value="1"/>
</dbReference>
<dbReference type="InterPro" id="IPR024344">
    <property type="entry name" value="MDMPI_metal-binding"/>
</dbReference>
<reference evidence="2 3" key="1">
    <citation type="submission" date="2016-07" db="EMBL/GenBank/DDBJ databases">
        <title>Draft genome sequence of Prauserella sp. YIM 121212, isolated from alkaline soil.</title>
        <authorList>
            <person name="Ruckert C."/>
            <person name="Albersmeier A."/>
            <person name="Jiang C.-L."/>
            <person name="Jiang Y."/>
            <person name="Kalinowski J."/>
            <person name="Schneider O."/>
            <person name="Winkler A."/>
            <person name="Zotchev S.B."/>
        </authorList>
    </citation>
    <scope>NUCLEOTIDE SEQUENCE [LARGE SCALE GENOMIC DNA]</scope>
    <source>
        <strain evidence="2 3">YIM 121212</strain>
    </source>
</reference>
<dbReference type="GO" id="GO:0005886">
    <property type="term" value="C:plasma membrane"/>
    <property type="evidence" value="ECO:0007669"/>
    <property type="project" value="TreeGrafter"/>
</dbReference>